<dbReference type="AlphaFoldDB" id="A0A4R7CVJ9"/>
<sequence length="29" mass="3161">MTKSDGWGGLEQAGTKKHALKFSDGRPRT</sequence>
<accession>A0A4R7CVJ9</accession>
<evidence type="ECO:0000313" key="2">
    <source>
        <dbReference type="EMBL" id="TDS10256.1"/>
    </source>
</evidence>
<gene>
    <name evidence="2" type="ORF">B0I21_10921</name>
</gene>
<protein>
    <submittedName>
        <fullName evidence="2">Uncharacterized protein</fullName>
    </submittedName>
</protein>
<feature type="region of interest" description="Disordered" evidence="1">
    <location>
        <begin position="1"/>
        <end position="29"/>
    </location>
</feature>
<comment type="caution">
    <text evidence="2">The sequence shown here is derived from an EMBL/GenBank/DDBJ whole genome shotgun (WGS) entry which is preliminary data.</text>
</comment>
<feature type="compositionally biased region" description="Gly residues" evidence="1">
    <location>
        <begin position="1"/>
        <end position="11"/>
    </location>
</feature>
<dbReference type="Proteomes" id="UP000294752">
    <property type="component" value="Unassembled WGS sequence"/>
</dbReference>
<organism evidence="2 3">
    <name type="scientific">Sphingobacterium paludis</name>
    <dbReference type="NCBI Taxonomy" id="1476465"/>
    <lineage>
        <taxon>Bacteria</taxon>
        <taxon>Pseudomonadati</taxon>
        <taxon>Bacteroidota</taxon>
        <taxon>Sphingobacteriia</taxon>
        <taxon>Sphingobacteriales</taxon>
        <taxon>Sphingobacteriaceae</taxon>
        <taxon>Sphingobacterium</taxon>
    </lineage>
</organism>
<proteinExistence type="predicted"/>
<name>A0A4R7CVJ9_9SPHI</name>
<keyword evidence="3" id="KW-1185">Reference proteome</keyword>
<evidence type="ECO:0000313" key="3">
    <source>
        <dbReference type="Proteomes" id="UP000294752"/>
    </source>
</evidence>
<evidence type="ECO:0000256" key="1">
    <source>
        <dbReference type="SAM" id="MobiDB-lite"/>
    </source>
</evidence>
<dbReference type="EMBL" id="SNZV01000009">
    <property type="protein sequence ID" value="TDS10256.1"/>
    <property type="molecule type" value="Genomic_DNA"/>
</dbReference>
<reference evidence="2 3" key="1">
    <citation type="submission" date="2019-03" db="EMBL/GenBank/DDBJ databases">
        <title>Genomic Encyclopedia of Type Strains, Phase III (KMG-III): the genomes of soil and plant-associated and newly described type strains.</title>
        <authorList>
            <person name="Whitman W."/>
        </authorList>
    </citation>
    <scope>NUCLEOTIDE SEQUENCE [LARGE SCALE GENOMIC DNA]</scope>
    <source>
        <strain evidence="2 3">CGMCC 1.12801</strain>
    </source>
</reference>